<feature type="domain" description="Multidrug resistance protein MdtA-like alpha-helical hairpin" evidence="4">
    <location>
        <begin position="150"/>
        <end position="218"/>
    </location>
</feature>
<proteinExistence type="inferred from homology"/>
<reference evidence="7 8" key="1">
    <citation type="submission" date="2021-04" db="EMBL/GenBank/DDBJ databases">
        <title>Genome analysis of Polyangium sp.</title>
        <authorList>
            <person name="Li Y."/>
            <person name="Wang J."/>
        </authorList>
    </citation>
    <scope>NUCLEOTIDE SEQUENCE [LARGE SCALE GENOMIC DNA]</scope>
    <source>
        <strain evidence="7 8">SDU14</strain>
    </source>
</reference>
<evidence type="ECO:0000313" key="8">
    <source>
        <dbReference type="Proteomes" id="UP001151081"/>
    </source>
</evidence>
<keyword evidence="3" id="KW-0472">Membrane</keyword>
<dbReference type="GO" id="GO:1990281">
    <property type="term" value="C:efflux pump complex"/>
    <property type="evidence" value="ECO:0007669"/>
    <property type="project" value="TreeGrafter"/>
</dbReference>
<dbReference type="InterPro" id="IPR058624">
    <property type="entry name" value="MdtA-like_HH"/>
</dbReference>
<dbReference type="Gene3D" id="2.40.50.100">
    <property type="match status" value="1"/>
</dbReference>
<feature type="domain" description="CusB-like beta-barrel" evidence="6">
    <location>
        <begin position="268"/>
        <end position="339"/>
    </location>
</feature>
<dbReference type="Pfam" id="PF25954">
    <property type="entry name" value="Beta-barrel_RND_2"/>
    <property type="match status" value="1"/>
</dbReference>
<evidence type="ECO:0000313" key="7">
    <source>
        <dbReference type="EMBL" id="MDC3986310.1"/>
    </source>
</evidence>
<dbReference type="PANTHER" id="PTHR30469">
    <property type="entry name" value="MULTIDRUG RESISTANCE PROTEIN MDTA"/>
    <property type="match status" value="1"/>
</dbReference>
<feature type="region of interest" description="Disordered" evidence="2">
    <location>
        <begin position="1"/>
        <end position="22"/>
    </location>
</feature>
<sequence length="423" mass="44851">MSPNESPSIPESQSTPKADDLGFDLPQPAALSRTQVVAACTALVLVLGGVFAVTYLPRRSARAALEAGVKAAETTAPRVEVLTPKVTSSDRSLVLPGSIRPLEETVVYPRVSGYVRKWNVDIGDKVTEGQVLAEIDTPELDRELMQANAELTQAKAALVRAEASRDLSKSNLARYEKLVPAGVASQEDLEQRQGQARVDAASVTVAQASITAASANIQRTRDLKAFAKIVAPFAGTIVSRSVERGALVSAGNGTPLFRIAATDPVRVFVGVPQDIAPGVKVDAKAKVTVREFAGQNFEGTVARTSGALDAATRTMNTEVRVPNPDNKLLSGMYAEVSLTLPLPHRVLEVPATALYNDAKGLRVAVVDAENKIRFAPITVERDTGATILISTGLDGSERVVKLANVQLVEGTKVEILLPTPPQK</sequence>
<dbReference type="AlphaFoldDB" id="A0A9X3XBI5"/>
<accession>A0A9X3XBI5</accession>
<organism evidence="7 8">
    <name type="scientific">Polyangium jinanense</name>
    <dbReference type="NCBI Taxonomy" id="2829994"/>
    <lineage>
        <taxon>Bacteria</taxon>
        <taxon>Pseudomonadati</taxon>
        <taxon>Myxococcota</taxon>
        <taxon>Polyangia</taxon>
        <taxon>Polyangiales</taxon>
        <taxon>Polyangiaceae</taxon>
        <taxon>Polyangium</taxon>
    </lineage>
</organism>
<dbReference type="InterPro" id="IPR058792">
    <property type="entry name" value="Beta-barrel_RND_2"/>
</dbReference>
<keyword evidence="3" id="KW-1133">Transmembrane helix</keyword>
<dbReference type="Gene3D" id="1.10.287.470">
    <property type="entry name" value="Helix hairpin bin"/>
    <property type="match status" value="1"/>
</dbReference>
<evidence type="ECO:0000259" key="5">
    <source>
        <dbReference type="Pfam" id="PF25917"/>
    </source>
</evidence>
<evidence type="ECO:0000256" key="2">
    <source>
        <dbReference type="SAM" id="MobiDB-lite"/>
    </source>
</evidence>
<dbReference type="Pfam" id="PF25917">
    <property type="entry name" value="BSH_RND"/>
    <property type="match status" value="1"/>
</dbReference>
<gene>
    <name evidence="7" type="ORF">KEG57_37875</name>
</gene>
<dbReference type="InterPro" id="IPR006143">
    <property type="entry name" value="RND_pump_MFP"/>
</dbReference>
<evidence type="ECO:0000259" key="6">
    <source>
        <dbReference type="Pfam" id="PF25954"/>
    </source>
</evidence>
<keyword evidence="8" id="KW-1185">Reference proteome</keyword>
<name>A0A9X3XBI5_9BACT</name>
<feature type="compositionally biased region" description="Polar residues" evidence="2">
    <location>
        <begin position="1"/>
        <end position="16"/>
    </location>
</feature>
<dbReference type="Gene3D" id="2.40.30.170">
    <property type="match status" value="1"/>
</dbReference>
<dbReference type="FunFam" id="2.40.30.170:FF:000010">
    <property type="entry name" value="Efflux RND transporter periplasmic adaptor subunit"/>
    <property type="match status" value="1"/>
</dbReference>
<comment type="similarity">
    <text evidence="1">Belongs to the membrane fusion protein (MFP) (TC 8.A.1) family.</text>
</comment>
<evidence type="ECO:0000256" key="1">
    <source>
        <dbReference type="ARBA" id="ARBA00009477"/>
    </source>
</evidence>
<keyword evidence="3" id="KW-0812">Transmembrane</keyword>
<dbReference type="Gene3D" id="2.40.420.20">
    <property type="match status" value="1"/>
</dbReference>
<comment type="caution">
    <text evidence="7">The sequence shown here is derived from an EMBL/GenBank/DDBJ whole genome shotgun (WGS) entry which is preliminary data.</text>
</comment>
<dbReference type="GO" id="GO:0015562">
    <property type="term" value="F:efflux transmembrane transporter activity"/>
    <property type="evidence" value="ECO:0007669"/>
    <property type="project" value="TreeGrafter"/>
</dbReference>
<dbReference type="SUPFAM" id="SSF111369">
    <property type="entry name" value="HlyD-like secretion proteins"/>
    <property type="match status" value="1"/>
</dbReference>
<feature type="transmembrane region" description="Helical" evidence="3">
    <location>
        <begin position="36"/>
        <end position="56"/>
    </location>
</feature>
<dbReference type="RefSeq" id="WP_272425488.1">
    <property type="nucleotide sequence ID" value="NZ_JAGTJJ010000037.1"/>
</dbReference>
<dbReference type="NCBIfam" id="TIGR01730">
    <property type="entry name" value="RND_mfp"/>
    <property type="match status" value="1"/>
</dbReference>
<feature type="domain" description="Multidrug resistance protein MdtA-like barrel-sandwich hybrid" evidence="5">
    <location>
        <begin position="107"/>
        <end position="256"/>
    </location>
</feature>
<dbReference type="EMBL" id="JAGTJJ010000037">
    <property type="protein sequence ID" value="MDC3986310.1"/>
    <property type="molecule type" value="Genomic_DNA"/>
</dbReference>
<evidence type="ECO:0000256" key="3">
    <source>
        <dbReference type="SAM" id="Phobius"/>
    </source>
</evidence>
<dbReference type="Pfam" id="PF25876">
    <property type="entry name" value="HH_MFP_RND"/>
    <property type="match status" value="1"/>
</dbReference>
<evidence type="ECO:0000259" key="4">
    <source>
        <dbReference type="Pfam" id="PF25876"/>
    </source>
</evidence>
<dbReference type="PANTHER" id="PTHR30469:SF37">
    <property type="entry name" value="RAGD PROTEIN"/>
    <property type="match status" value="1"/>
</dbReference>
<dbReference type="Proteomes" id="UP001151081">
    <property type="component" value="Unassembled WGS sequence"/>
</dbReference>
<dbReference type="InterPro" id="IPR058625">
    <property type="entry name" value="MdtA-like_BSH"/>
</dbReference>
<protein>
    <submittedName>
        <fullName evidence="7">Efflux RND transporter periplasmic adaptor subunit</fullName>
    </submittedName>
</protein>